<evidence type="ECO:0000256" key="1">
    <source>
        <dbReference type="SAM" id="MobiDB-lite"/>
    </source>
</evidence>
<feature type="compositionally biased region" description="Low complexity" evidence="1">
    <location>
        <begin position="357"/>
        <end position="374"/>
    </location>
</feature>
<gene>
    <name evidence="3" type="ORF">EJ05DRAFT_67487</name>
</gene>
<evidence type="ECO:0000313" key="3">
    <source>
        <dbReference type="EMBL" id="KAF2756550.1"/>
    </source>
</evidence>
<evidence type="ECO:0000259" key="2">
    <source>
        <dbReference type="PROSITE" id="PS50003"/>
    </source>
</evidence>
<evidence type="ECO:0000313" key="4">
    <source>
        <dbReference type="Proteomes" id="UP000799437"/>
    </source>
</evidence>
<dbReference type="PROSITE" id="PS50003">
    <property type="entry name" value="PH_DOMAIN"/>
    <property type="match status" value="1"/>
</dbReference>
<feature type="region of interest" description="Disordered" evidence="1">
    <location>
        <begin position="482"/>
        <end position="529"/>
    </location>
</feature>
<accession>A0A6A6W3P1</accession>
<sequence length="619" mass="68210">MSQTYANSSLAQFLYGSDIPATTQASRSQRTQIRRNDSQPPAPLGYFNAFQARARPVLDSPPTYDKSESIQPLAIPPAIEPLPEYSVTIHMEGPIGLKNELCTPFTRSKNSLWQDVYGVLSGTSLSLYRLKKPQLFAKNRIMRPGRLIKSYTLQHAEVGVAMDFKKTHPIPKHYLGHLIPPAARDKISKSDPQLFEPVREHVLRIRPEGEQILLCASSAKEMLDWVEAICAAMDIAPPLEDRAEPRYRSLPRRSRRQRMLEAQLTGDIEQLTELSAGRRFVEEQRRLLEQLYPNLANADASESSSADLAALQLTQSNDPDADDLDPADVREEASTPFVEEPITRRHSLPTDLASHPNTSTRSNSSTSTTNASHTIPTIHEQEQDEQSSESHPRLSLSSNSSTTPSTQSCSSKPTARSTPSAAHILRYRKRCAPILLASSPRNSDIIFKDGARMRIIPEESTLIAYEQQPPRYESHQFPLSVKRISEPPSPTTDVPIEQVQSSTEGSSISPSSRPPHPPRGTSSCSTSRDSVASCSVSSAAATPNVERELDLTISASTLEQTSTHDTITSVKKDKTVPSGTGKGRKTRYFGGIRLNFAEHISSDGHVADVGVSYPYSWGG</sequence>
<dbReference type="PANTHER" id="PTHR37283:SF1">
    <property type="entry name" value="PH DOMAIN-CONTAINING PROTEIN YHR131C"/>
    <property type="match status" value="1"/>
</dbReference>
<feature type="compositionally biased region" description="Low complexity" evidence="1">
    <location>
        <begin position="501"/>
        <end position="511"/>
    </location>
</feature>
<keyword evidence="4" id="KW-1185">Reference proteome</keyword>
<dbReference type="OrthoDB" id="5865767at2759"/>
<dbReference type="EMBL" id="ML996575">
    <property type="protein sequence ID" value="KAF2756550.1"/>
    <property type="molecule type" value="Genomic_DNA"/>
</dbReference>
<reference evidence="3" key="1">
    <citation type="journal article" date="2020" name="Stud. Mycol.">
        <title>101 Dothideomycetes genomes: a test case for predicting lifestyles and emergence of pathogens.</title>
        <authorList>
            <person name="Haridas S."/>
            <person name="Albert R."/>
            <person name="Binder M."/>
            <person name="Bloem J."/>
            <person name="Labutti K."/>
            <person name="Salamov A."/>
            <person name="Andreopoulos B."/>
            <person name="Baker S."/>
            <person name="Barry K."/>
            <person name="Bills G."/>
            <person name="Bluhm B."/>
            <person name="Cannon C."/>
            <person name="Castanera R."/>
            <person name="Culley D."/>
            <person name="Daum C."/>
            <person name="Ezra D."/>
            <person name="Gonzalez J."/>
            <person name="Henrissat B."/>
            <person name="Kuo A."/>
            <person name="Liang C."/>
            <person name="Lipzen A."/>
            <person name="Lutzoni F."/>
            <person name="Magnuson J."/>
            <person name="Mondo S."/>
            <person name="Nolan M."/>
            <person name="Ohm R."/>
            <person name="Pangilinan J."/>
            <person name="Park H.-J."/>
            <person name="Ramirez L."/>
            <person name="Alfaro M."/>
            <person name="Sun H."/>
            <person name="Tritt A."/>
            <person name="Yoshinaga Y."/>
            <person name="Zwiers L.-H."/>
            <person name="Turgeon B."/>
            <person name="Goodwin S."/>
            <person name="Spatafora J."/>
            <person name="Crous P."/>
            <person name="Grigoriev I."/>
        </authorList>
    </citation>
    <scope>NUCLEOTIDE SEQUENCE</scope>
    <source>
        <strain evidence="3">CBS 121739</strain>
    </source>
</reference>
<dbReference type="AlphaFoldDB" id="A0A6A6W3P1"/>
<feature type="domain" description="PH" evidence="2">
    <location>
        <begin position="88"/>
        <end position="234"/>
    </location>
</feature>
<dbReference type="RefSeq" id="XP_033599001.1">
    <property type="nucleotide sequence ID" value="XM_033749874.1"/>
</dbReference>
<dbReference type="Proteomes" id="UP000799437">
    <property type="component" value="Unassembled WGS sequence"/>
</dbReference>
<name>A0A6A6W3P1_9PEZI</name>
<feature type="compositionally biased region" description="Low complexity" evidence="1">
    <location>
        <begin position="393"/>
        <end position="414"/>
    </location>
</feature>
<feature type="region of interest" description="Disordered" evidence="1">
    <location>
        <begin position="333"/>
        <end position="421"/>
    </location>
</feature>
<dbReference type="Pfam" id="PF00169">
    <property type="entry name" value="PH"/>
    <property type="match status" value="1"/>
</dbReference>
<dbReference type="InterPro" id="IPR011993">
    <property type="entry name" value="PH-like_dom_sf"/>
</dbReference>
<dbReference type="Gene3D" id="2.30.29.30">
    <property type="entry name" value="Pleckstrin-homology domain (PH domain)/Phosphotyrosine-binding domain (PTB)"/>
    <property type="match status" value="1"/>
</dbReference>
<feature type="region of interest" description="Disordered" evidence="1">
    <location>
        <begin position="564"/>
        <end position="584"/>
    </location>
</feature>
<proteinExistence type="predicted"/>
<dbReference type="PANTHER" id="PTHR37283">
    <property type="entry name" value="PH DOMAIN-CONTAINING PROTEIN YHR131C"/>
    <property type="match status" value="1"/>
</dbReference>
<dbReference type="GeneID" id="54490928"/>
<dbReference type="SMART" id="SM00233">
    <property type="entry name" value="PH"/>
    <property type="match status" value="1"/>
</dbReference>
<feature type="compositionally biased region" description="Low complexity" evidence="1">
    <location>
        <begin position="519"/>
        <end position="529"/>
    </location>
</feature>
<feature type="region of interest" description="Disordered" evidence="1">
    <location>
        <begin position="24"/>
        <end position="45"/>
    </location>
</feature>
<dbReference type="InterPro" id="IPR001849">
    <property type="entry name" value="PH_domain"/>
</dbReference>
<dbReference type="SUPFAM" id="SSF50729">
    <property type="entry name" value="PH domain-like"/>
    <property type="match status" value="1"/>
</dbReference>
<protein>
    <recommendedName>
        <fullName evidence="2">PH domain-containing protein</fullName>
    </recommendedName>
</protein>
<organism evidence="3 4">
    <name type="scientific">Pseudovirgaria hyperparasitica</name>
    <dbReference type="NCBI Taxonomy" id="470096"/>
    <lineage>
        <taxon>Eukaryota</taxon>
        <taxon>Fungi</taxon>
        <taxon>Dikarya</taxon>
        <taxon>Ascomycota</taxon>
        <taxon>Pezizomycotina</taxon>
        <taxon>Dothideomycetes</taxon>
        <taxon>Dothideomycetes incertae sedis</taxon>
        <taxon>Acrospermales</taxon>
        <taxon>Acrospermaceae</taxon>
        <taxon>Pseudovirgaria</taxon>
    </lineage>
</organism>